<dbReference type="EMBL" id="CP097332">
    <property type="protein sequence ID" value="UQX88094.1"/>
    <property type="molecule type" value="Genomic_DNA"/>
</dbReference>
<dbReference type="InterPro" id="IPR043128">
    <property type="entry name" value="Rev_trsase/Diguanyl_cyclase"/>
</dbReference>
<dbReference type="Gene3D" id="3.30.70.270">
    <property type="match status" value="1"/>
</dbReference>
<dbReference type="InterPro" id="IPR000160">
    <property type="entry name" value="GGDEF_dom"/>
</dbReference>
<reference evidence="4" key="2">
    <citation type="submission" date="2022-05" db="EMBL/GenBank/DDBJ databases">
        <authorList>
            <person name="Kim J.-S."/>
            <person name="Lee K."/>
            <person name="Suh M."/>
            <person name="Eom M."/>
            <person name="Kim J.-S."/>
            <person name="Kim D.-S."/>
            <person name="Ko S.-H."/>
            <person name="Shin Y."/>
            <person name="Lee J.-S."/>
        </authorList>
    </citation>
    <scope>NUCLEOTIDE SEQUENCE</scope>
    <source>
        <strain evidence="4">N237</strain>
    </source>
</reference>
<dbReference type="PROSITE" id="PS50887">
    <property type="entry name" value="GGDEF"/>
    <property type="match status" value="1"/>
</dbReference>
<dbReference type="RefSeq" id="WP_249771258.1">
    <property type="nucleotide sequence ID" value="NZ_CP097332.1"/>
</dbReference>
<dbReference type="InterPro" id="IPR029787">
    <property type="entry name" value="Nucleotide_cyclase"/>
</dbReference>
<dbReference type="Pfam" id="PF00990">
    <property type="entry name" value="GGDEF"/>
    <property type="match status" value="1"/>
</dbReference>
<dbReference type="CDD" id="cd01949">
    <property type="entry name" value="GGDEF"/>
    <property type="match status" value="1"/>
</dbReference>
<dbReference type="InterPro" id="IPR001633">
    <property type="entry name" value="EAL_dom"/>
</dbReference>
<dbReference type="SUPFAM" id="SSF141868">
    <property type="entry name" value="EAL domain-like"/>
    <property type="match status" value="1"/>
</dbReference>
<dbReference type="InterPro" id="IPR050706">
    <property type="entry name" value="Cyclic-di-GMP_PDE-like"/>
</dbReference>
<dbReference type="Proteomes" id="UP001056336">
    <property type="component" value="Chromosome"/>
</dbReference>
<sequence length="667" mass="70810">MRLPRGIIGARHAVRRLFAVYAAVSLVPVLILGATLLGLLGRQADAHGMAEARAKADLLAHTTIVPALDGSDLAAGLSSSEQSQLRANVRHAVTAGLVSRLRIRSLAGIVIFSDDGTGLGEGADDGEAAEAARGEVVSKLSFLNADAGDSGPRGPRVVETYLPLRAVDSSRPVGVLELYLPYAPIAADIAHGRRALTVALLAGLALLWVCLLAVSVSVTRKLRRQSAANGFLASHDALTGMPNRSQFGERAANAVAAATASRQVAVAVVDLDRFKEVNDTLGHGNGDRLLIMLAERLELNMREGDTIARLGGDEFGVVLSGLHGPGEAVEVLSRLRATVAEPLQLDGLPLAMEASIGFALAPDDGTDADALLQRADVAMYESKRQHLGVVHYRPDFDQYDSTTLTLVGELGQAIANGELVLHYQPKGSLSDGTVTAVEALVRWQHPKRGLLYPDAFLPAAEQTELIDELTRWVLASAGEALPALDPTGQLAVAINISARSLARADFTEDVLTVLAEHQVDPKRVILEITETSLMADPRRAARTLDELHQAGVRISIDDFGAGQTSLGYLATLPISELKIDKAFVLAMLSDERNAAIVRSVIELGHSLGFTVTAEGVETTEILQHLDAYRCDTVQGYLLARPIPSEALAAQLTAAVDLLDVTLLRPRP</sequence>
<dbReference type="NCBIfam" id="TIGR00254">
    <property type="entry name" value="GGDEF"/>
    <property type="match status" value="1"/>
</dbReference>
<accession>A0ABY4QXL0</accession>
<organism evidence="4 5">
    <name type="scientific">Jatrophihabitans telluris</name>
    <dbReference type="NCBI Taxonomy" id="2038343"/>
    <lineage>
        <taxon>Bacteria</taxon>
        <taxon>Bacillati</taxon>
        <taxon>Actinomycetota</taxon>
        <taxon>Actinomycetes</taxon>
        <taxon>Jatrophihabitantales</taxon>
        <taxon>Jatrophihabitantaceae</taxon>
        <taxon>Jatrophihabitans</taxon>
    </lineage>
</organism>
<feature type="domain" description="GGDEF" evidence="3">
    <location>
        <begin position="262"/>
        <end position="392"/>
    </location>
</feature>
<dbReference type="Gene3D" id="3.20.20.450">
    <property type="entry name" value="EAL domain"/>
    <property type="match status" value="1"/>
</dbReference>
<dbReference type="CDD" id="cd01948">
    <property type="entry name" value="EAL"/>
    <property type="match status" value="1"/>
</dbReference>
<name>A0ABY4QXL0_9ACTN</name>
<keyword evidence="5" id="KW-1185">Reference proteome</keyword>
<keyword evidence="1" id="KW-0472">Membrane</keyword>
<evidence type="ECO:0000256" key="1">
    <source>
        <dbReference type="SAM" id="Phobius"/>
    </source>
</evidence>
<gene>
    <name evidence="4" type="ORF">M6D93_17635</name>
</gene>
<dbReference type="SMART" id="SM00267">
    <property type="entry name" value="GGDEF"/>
    <property type="match status" value="1"/>
</dbReference>
<dbReference type="Pfam" id="PF00563">
    <property type="entry name" value="EAL"/>
    <property type="match status" value="1"/>
</dbReference>
<feature type="transmembrane region" description="Helical" evidence="1">
    <location>
        <begin position="195"/>
        <end position="216"/>
    </location>
</feature>
<feature type="transmembrane region" description="Helical" evidence="1">
    <location>
        <begin position="20"/>
        <end position="40"/>
    </location>
</feature>
<feature type="domain" description="EAL" evidence="2">
    <location>
        <begin position="403"/>
        <end position="655"/>
    </location>
</feature>
<dbReference type="SMART" id="SM00052">
    <property type="entry name" value="EAL"/>
    <property type="match status" value="1"/>
</dbReference>
<dbReference type="SUPFAM" id="SSF55073">
    <property type="entry name" value="Nucleotide cyclase"/>
    <property type="match status" value="1"/>
</dbReference>
<evidence type="ECO:0000259" key="3">
    <source>
        <dbReference type="PROSITE" id="PS50887"/>
    </source>
</evidence>
<protein>
    <submittedName>
        <fullName evidence="4">Bifunctional diguanylate cyclase/phosphodiesterase</fullName>
    </submittedName>
</protein>
<dbReference type="PANTHER" id="PTHR33121:SF70">
    <property type="entry name" value="SIGNALING PROTEIN YKOW"/>
    <property type="match status" value="1"/>
</dbReference>
<dbReference type="PANTHER" id="PTHR33121">
    <property type="entry name" value="CYCLIC DI-GMP PHOSPHODIESTERASE PDEF"/>
    <property type="match status" value="1"/>
</dbReference>
<dbReference type="InterPro" id="IPR035919">
    <property type="entry name" value="EAL_sf"/>
</dbReference>
<reference evidence="4" key="1">
    <citation type="journal article" date="2018" name="Int. J. Syst. Evol. Microbiol.">
        <title>Jatrophihabitans telluris sp. nov., isolated from sediment soil of lava forest wetlands and the emended description of the genus Jatrophihabitans.</title>
        <authorList>
            <person name="Lee K.C."/>
            <person name="Suh M.K."/>
            <person name="Eom M.K."/>
            <person name="Kim K.K."/>
            <person name="Kim J.S."/>
            <person name="Kim D.S."/>
            <person name="Ko S.H."/>
            <person name="Shin Y.K."/>
            <person name="Lee J.S."/>
        </authorList>
    </citation>
    <scope>NUCLEOTIDE SEQUENCE</scope>
    <source>
        <strain evidence="4">N237</strain>
    </source>
</reference>
<dbReference type="PROSITE" id="PS50883">
    <property type="entry name" value="EAL"/>
    <property type="match status" value="1"/>
</dbReference>
<keyword evidence="1" id="KW-1133">Transmembrane helix</keyword>
<evidence type="ECO:0000259" key="2">
    <source>
        <dbReference type="PROSITE" id="PS50883"/>
    </source>
</evidence>
<keyword evidence="1" id="KW-0812">Transmembrane</keyword>
<proteinExistence type="predicted"/>
<evidence type="ECO:0000313" key="4">
    <source>
        <dbReference type="EMBL" id="UQX88094.1"/>
    </source>
</evidence>
<evidence type="ECO:0000313" key="5">
    <source>
        <dbReference type="Proteomes" id="UP001056336"/>
    </source>
</evidence>